<dbReference type="EMBL" id="LR536452">
    <property type="protein sequence ID" value="VFU17540.1"/>
    <property type="molecule type" value="Genomic_DNA"/>
</dbReference>
<proteinExistence type="predicted"/>
<reference evidence="1 2" key="1">
    <citation type="submission" date="2019-03" db="EMBL/GenBank/DDBJ databases">
        <authorList>
            <person name="Kox A.R. M."/>
        </authorList>
    </citation>
    <scope>NUCLEOTIDE SEQUENCE [LARGE SCALE GENOMIC DNA]</scope>
    <source>
        <strain evidence="1">MTUNDRAET4 annotated genome</strain>
        <plasmid evidence="2">3</plasmid>
    </source>
</reference>
<organism evidence="1 2">
    <name type="scientific">Methylocella tundrae</name>
    <dbReference type="NCBI Taxonomy" id="227605"/>
    <lineage>
        <taxon>Bacteria</taxon>
        <taxon>Pseudomonadati</taxon>
        <taxon>Pseudomonadota</taxon>
        <taxon>Alphaproteobacteria</taxon>
        <taxon>Hyphomicrobiales</taxon>
        <taxon>Beijerinckiaceae</taxon>
        <taxon>Methylocella</taxon>
    </lineage>
</organism>
<accession>A0A4U8Z7J1</accession>
<dbReference type="AlphaFoldDB" id="A0A4U8Z7J1"/>
<evidence type="ECO:0000313" key="1">
    <source>
        <dbReference type="EMBL" id="VFU17540.1"/>
    </source>
</evidence>
<evidence type="ECO:0000313" key="2">
    <source>
        <dbReference type="Proteomes" id="UP000294360"/>
    </source>
</evidence>
<geneLocation type="plasmid" evidence="1 2">
    <name>3</name>
</geneLocation>
<gene>
    <name evidence="1" type="ORF">MTUNDRAET4_0094</name>
</gene>
<sequence length="193" mass="20715">MRIALMASTTNVVRFPVEQRAKPSLDLLRDIAPDLREISLVAEAFGLDEPSGGIRDEADRRMAERIASGGWPASREEWAVALDDLLKPLVERAVVACRAAHKAAAASDDAAEAFVNAQGRGGYWLSPLEDASNRRATEAAEFLIDAYVATQEAFGAARAIRLAKCGEEWRPFDVEAAATELFFGAAAPSAGAR</sequence>
<dbReference type="Proteomes" id="UP000294360">
    <property type="component" value="Plasmid 3"/>
</dbReference>
<dbReference type="KEGG" id="mtun:MTUNDRAET4_0094.2"/>
<keyword evidence="1" id="KW-0614">Plasmid</keyword>
<name>A0A4U8Z7J1_METTU</name>
<protein>
    <submittedName>
        <fullName evidence="1">Uncharacterized protein</fullName>
    </submittedName>
</protein>